<dbReference type="AlphaFoldDB" id="A0AAW2I4S7"/>
<keyword evidence="3" id="KW-0645">Protease</keyword>
<evidence type="ECO:0000313" key="7">
    <source>
        <dbReference type="EMBL" id="KAL0276727.1"/>
    </source>
</evidence>
<dbReference type="PROSITE" id="PS00631">
    <property type="entry name" value="CYTOSOL_AP"/>
    <property type="match status" value="1"/>
</dbReference>
<evidence type="ECO:0000256" key="2">
    <source>
        <dbReference type="ARBA" id="ARBA00022438"/>
    </source>
</evidence>
<proteinExistence type="inferred from homology"/>
<dbReference type="PRINTS" id="PR00481">
    <property type="entry name" value="LAMNOPPTDASE"/>
</dbReference>
<comment type="caution">
    <text evidence="7">The sequence shown here is derived from an EMBL/GenBank/DDBJ whole genome shotgun (WGS) entry which is preliminary data.</text>
</comment>
<dbReference type="PANTHER" id="PTHR11963">
    <property type="entry name" value="LEUCINE AMINOPEPTIDASE-RELATED"/>
    <property type="match status" value="1"/>
</dbReference>
<sequence length="519" mass="56122">MLLFLKIADNGLETLDADGIIYIWEEKNEGNVAGDHQVPEVLKSPLLSLKKVDNAFTSNVTVLPIDLPAGRMIFSPVAKLTDYDDVRSFYEAAGKGIKRALQAGVKRPLLVLPNCERFKNTELVTLLGALEALYVPIHLREAMPEKKTKLKELYVWSNNNVSVQKVVELATILESGRIVARDIGGGDPERMAAPRIEEYIRHVFEVELSGIEVDVISDPAVFEAEYPLFCAVDRAASVIERHRGRIIYLKYEPEGEVQQTLALVGKGITYDTGGANVKINGAMSGMSRDKCGAAAVAGFMKVVSMVKPKNVRIIGALCVARNSIGENAYVADEVITARSKARVRIENTDAEGRMVMADVLCKLKEDLQNHPNVHLMTIATLTGHAVLAVGPYSIVMDNSVARERGNGPRVQSAGAAVADPFEISILRREDVAFHKGKGEGDDVHQSANAPSVRTCRGHQGPAGFLMLASGLDKHELSSAQPLGYSHLDIAGSAGEPPQEATASPVLALSAAYLPELNLM</sequence>
<name>A0AAW2I4S7_9NEOP</name>
<organism evidence="7">
    <name type="scientific">Menopon gallinae</name>
    <name type="common">poultry shaft louse</name>
    <dbReference type="NCBI Taxonomy" id="328185"/>
    <lineage>
        <taxon>Eukaryota</taxon>
        <taxon>Metazoa</taxon>
        <taxon>Ecdysozoa</taxon>
        <taxon>Arthropoda</taxon>
        <taxon>Hexapoda</taxon>
        <taxon>Insecta</taxon>
        <taxon>Pterygota</taxon>
        <taxon>Neoptera</taxon>
        <taxon>Paraneoptera</taxon>
        <taxon>Psocodea</taxon>
        <taxon>Troctomorpha</taxon>
        <taxon>Phthiraptera</taxon>
        <taxon>Amblycera</taxon>
        <taxon>Menoponidae</taxon>
        <taxon>Menopon</taxon>
    </lineage>
</organism>
<dbReference type="InterPro" id="IPR011356">
    <property type="entry name" value="Leucine_aapep/pepB"/>
</dbReference>
<reference evidence="7" key="1">
    <citation type="journal article" date="2024" name="Gigascience">
        <title>Chromosome-level genome of the poultry shaft louse Menopon gallinae provides insight into the host-switching and adaptive evolution of parasitic lice.</title>
        <authorList>
            <person name="Xu Y."/>
            <person name="Ma L."/>
            <person name="Liu S."/>
            <person name="Liang Y."/>
            <person name="Liu Q."/>
            <person name="He Z."/>
            <person name="Tian L."/>
            <person name="Duan Y."/>
            <person name="Cai W."/>
            <person name="Li H."/>
            <person name="Song F."/>
        </authorList>
    </citation>
    <scope>NUCLEOTIDE SEQUENCE</scope>
    <source>
        <strain evidence="7">Cailab_2023a</strain>
    </source>
</reference>
<dbReference type="PANTHER" id="PTHR11963:SF48">
    <property type="entry name" value="DIPEPTIDASE B, ISOFORM A"/>
    <property type="match status" value="1"/>
</dbReference>
<accession>A0AAW2I4S7</accession>
<dbReference type="InterPro" id="IPR000819">
    <property type="entry name" value="Peptidase_M17_C"/>
</dbReference>
<feature type="region of interest" description="Disordered" evidence="5">
    <location>
        <begin position="436"/>
        <end position="455"/>
    </location>
</feature>
<dbReference type="GO" id="GO:0070006">
    <property type="term" value="F:metalloaminopeptidase activity"/>
    <property type="evidence" value="ECO:0007669"/>
    <property type="project" value="InterPro"/>
</dbReference>
<protein>
    <recommendedName>
        <fullName evidence="6">Cytosol aminopeptidase domain-containing protein</fullName>
    </recommendedName>
</protein>
<dbReference type="Pfam" id="PF00883">
    <property type="entry name" value="Peptidase_M17"/>
    <property type="match status" value="1"/>
</dbReference>
<evidence type="ECO:0000256" key="5">
    <source>
        <dbReference type="SAM" id="MobiDB-lite"/>
    </source>
</evidence>
<keyword evidence="4" id="KW-0378">Hydrolase</keyword>
<feature type="domain" description="Cytosol aminopeptidase" evidence="6">
    <location>
        <begin position="347"/>
        <end position="354"/>
    </location>
</feature>
<evidence type="ECO:0000256" key="4">
    <source>
        <dbReference type="ARBA" id="ARBA00022801"/>
    </source>
</evidence>
<evidence type="ECO:0000256" key="3">
    <source>
        <dbReference type="ARBA" id="ARBA00022670"/>
    </source>
</evidence>
<dbReference type="GO" id="GO:0006508">
    <property type="term" value="P:proteolysis"/>
    <property type="evidence" value="ECO:0007669"/>
    <property type="project" value="UniProtKB-KW"/>
</dbReference>
<dbReference type="SUPFAM" id="SSF53187">
    <property type="entry name" value="Zn-dependent exopeptidases"/>
    <property type="match status" value="1"/>
</dbReference>
<dbReference type="GO" id="GO:0005737">
    <property type="term" value="C:cytoplasm"/>
    <property type="evidence" value="ECO:0007669"/>
    <property type="project" value="InterPro"/>
</dbReference>
<dbReference type="EMBL" id="JARGDH010000002">
    <property type="protein sequence ID" value="KAL0276727.1"/>
    <property type="molecule type" value="Genomic_DNA"/>
</dbReference>
<dbReference type="GO" id="GO:0030145">
    <property type="term" value="F:manganese ion binding"/>
    <property type="evidence" value="ECO:0007669"/>
    <property type="project" value="InterPro"/>
</dbReference>
<comment type="similarity">
    <text evidence="1">Belongs to the peptidase M17 family.</text>
</comment>
<keyword evidence="2" id="KW-0031">Aminopeptidase</keyword>
<dbReference type="Gene3D" id="3.40.630.10">
    <property type="entry name" value="Zn peptidases"/>
    <property type="match status" value="1"/>
</dbReference>
<gene>
    <name evidence="7" type="ORF">PYX00_004239</name>
</gene>
<evidence type="ECO:0000259" key="6">
    <source>
        <dbReference type="PROSITE" id="PS00631"/>
    </source>
</evidence>
<evidence type="ECO:0000256" key="1">
    <source>
        <dbReference type="ARBA" id="ARBA00009528"/>
    </source>
</evidence>